<dbReference type="Proteomes" id="UP000292082">
    <property type="component" value="Unassembled WGS sequence"/>
</dbReference>
<evidence type="ECO:0000313" key="3">
    <source>
        <dbReference type="Proteomes" id="UP000292082"/>
    </source>
</evidence>
<organism evidence="2 3">
    <name type="scientific">Dichomitus squalens</name>
    <dbReference type="NCBI Taxonomy" id="114155"/>
    <lineage>
        <taxon>Eukaryota</taxon>
        <taxon>Fungi</taxon>
        <taxon>Dikarya</taxon>
        <taxon>Basidiomycota</taxon>
        <taxon>Agaricomycotina</taxon>
        <taxon>Agaricomycetes</taxon>
        <taxon>Polyporales</taxon>
        <taxon>Polyporaceae</taxon>
        <taxon>Dichomitus</taxon>
    </lineage>
</organism>
<name>A0A4Q9PW20_9APHY</name>
<dbReference type="AlphaFoldDB" id="A0A4Q9PW20"/>
<gene>
    <name evidence="2" type="ORF">BD310DRAFT_457059</name>
</gene>
<protein>
    <submittedName>
        <fullName evidence="2">Uncharacterized protein</fullName>
    </submittedName>
</protein>
<evidence type="ECO:0000256" key="1">
    <source>
        <dbReference type="SAM" id="MobiDB-lite"/>
    </source>
</evidence>
<reference evidence="2 3" key="1">
    <citation type="submission" date="2019-01" db="EMBL/GenBank/DDBJ databases">
        <title>Draft genome sequences of three monokaryotic isolates of the white-rot basidiomycete fungus Dichomitus squalens.</title>
        <authorList>
            <consortium name="DOE Joint Genome Institute"/>
            <person name="Lopez S.C."/>
            <person name="Andreopoulos B."/>
            <person name="Pangilinan J."/>
            <person name="Lipzen A."/>
            <person name="Riley R."/>
            <person name="Ahrendt S."/>
            <person name="Ng V."/>
            <person name="Barry K."/>
            <person name="Daum C."/>
            <person name="Grigoriev I.V."/>
            <person name="Hilden K.S."/>
            <person name="Makela M.R."/>
            <person name="de Vries R.P."/>
        </authorList>
    </citation>
    <scope>NUCLEOTIDE SEQUENCE [LARGE SCALE GENOMIC DNA]</scope>
    <source>
        <strain evidence="2 3">CBS 464.89</strain>
    </source>
</reference>
<feature type="region of interest" description="Disordered" evidence="1">
    <location>
        <begin position="155"/>
        <end position="178"/>
    </location>
</feature>
<evidence type="ECO:0000313" key="2">
    <source>
        <dbReference type="EMBL" id="TBU58690.1"/>
    </source>
</evidence>
<accession>A0A4Q9PW20</accession>
<sequence length="251" mass="27872">MSARWPTRVFMEANERTANRPIPPAEFTVLVVARTLRYASALVPVLCHAARTLFLQYGDDKICWCCWSRLRNTRALLPQTDLEDIPKTCRPHIRMLSCQRTTTVFSISDSPSVPRAYSMRNVSAAPPIYAYSVIGLLGVVVGTYSVTRAQTQHYSSTPALARSDRAREQAPAQQKLQTSDIPCEEIPTRLVPASHLAHLSCSVAAQIGSSRTQWPVCGVDPASAEYPTREDPSANRVSCFRRACAEYAVWT</sequence>
<proteinExistence type="predicted"/>
<dbReference type="EMBL" id="ML145122">
    <property type="protein sequence ID" value="TBU58690.1"/>
    <property type="molecule type" value="Genomic_DNA"/>
</dbReference>
<keyword evidence="3" id="KW-1185">Reference proteome</keyword>